<dbReference type="Pfam" id="PF01182">
    <property type="entry name" value="Glucosamine_iso"/>
    <property type="match status" value="1"/>
</dbReference>
<comment type="similarity">
    <text evidence="4 7">Belongs to the glucosamine/galactosamine-6-phosphate isomerase family. 6-phosphogluconolactonase subfamily.</text>
</comment>
<dbReference type="Gene3D" id="3.40.50.1360">
    <property type="match status" value="1"/>
</dbReference>
<accession>A0A9X5IRZ2</accession>
<protein>
    <recommendedName>
        <fullName evidence="6 7">6-phosphogluconolactonase</fullName>
        <shortName evidence="7">6PGL</shortName>
        <ecNumber evidence="5 7">3.1.1.31</ecNumber>
    </recommendedName>
</protein>
<feature type="domain" description="Glucosamine/galactosamine-6-phosphate isomerase" evidence="8">
    <location>
        <begin position="10"/>
        <end position="240"/>
    </location>
</feature>
<evidence type="ECO:0000259" key="8">
    <source>
        <dbReference type="Pfam" id="PF01182"/>
    </source>
</evidence>
<dbReference type="CDD" id="cd01400">
    <property type="entry name" value="6PGL"/>
    <property type="match status" value="1"/>
</dbReference>
<dbReference type="SUPFAM" id="SSF100950">
    <property type="entry name" value="NagB/RpiA/CoA transferase-like"/>
    <property type="match status" value="1"/>
</dbReference>
<dbReference type="GO" id="GO:0006098">
    <property type="term" value="P:pentose-phosphate shunt"/>
    <property type="evidence" value="ECO:0007669"/>
    <property type="project" value="InterPro"/>
</dbReference>
<keyword evidence="10" id="KW-1185">Reference proteome</keyword>
<dbReference type="AlphaFoldDB" id="A0A9X5IRZ2"/>
<dbReference type="InterPro" id="IPR006148">
    <property type="entry name" value="Glc/Gal-6P_isomerase"/>
</dbReference>
<name>A0A9X5IRZ2_9MICO</name>
<dbReference type="InterPro" id="IPR005900">
    <property type="entry name" value="6-phosphogluconolactonase_DevB"/>
</dbReference>
<comment type="caution">
    <text evidence="9">The sequence shown here is derived from an EMBL/GenBank/DDBJ whole genome shotgun (WGS) entry which is preliminary data.</text>
</comment>
<dbReference type="InterPro" id="IPR037171">
    <property type="entry name" value="NagB/RpiA_transferase-like"/>
</dbReference>
<sequence>MSARRVVVHPDADVLAQATASRLLTRLLDLQSVHAPVHVVLTGGTVGIKVLADVAAHPVRDAVDWGTVHLWWGDDRFVPAGHPDRNVQQAREALLDHLPTLPHENVHTIPAARPDDPGFTQDDAAREYASELARFAAPGESTPQFDVLMLGMGPDHHVASLFPGRPELEVVGVATTAVVDSPKPPPLRVSLTFDAIRSAREVWIVAAGAEKAAGVHAGLSGASVTESPVAGATGQDLTLWLVDAAAAAEAGAGEHG</sequence>
<evidence type="ECO:0000313" key="10">
    <source>
        <dbReference type="Proteomes" id="UP000774283"/>
    </source>
</evidence>
<dbReference type="InterPro" id="IPR039104">
    <property type="entry name" value="6PGL"/>
</dbReference>
<comment type="catalytic activity">
    <reaction evidence="1 7">
        <text>6-phospho-D-glucono-1,5-lactone + H2O = 6-phospho-D-gluconate + H(+)</text>
        <dbReference type="Rhea" id="RHEA:12556"/>
        <dbReference type="ChEBI" id="CHEBI:15377"/>
        <dbReference type="ChEBI" id="CHEBI:15378"/>
        <dbReference type="ChEBI" id="CHEBI:57955"/>
        <dbReference type="ChEBI" id="CHEBI:58759"/>
        <dbReference type="EC" id="3.1.1.31"/>
    </reaction>
</comment>
<dbReference type="Proteomes" id="UP000774283">
    <property type="component" value="Unassembled WGS sequence"/>
</dbReference>
<comment type="pathway">
    <text evidence="3 7">Carbohydrate degradation; pentose phosphate pathway; D-ribulose 5-phosphate from D-glucose 6-phosphate (oxidative stage): step 2/3.</text>
</comment>
<evidence type="ECO:0000256" key="3">
    <source>
        <dbReference type="ARBA" id="ARBA00004961"/>
    </source>
</evidence>
<evidence type="ECO:0000256" key="1">
    <source>
        <dbReference type="ARBA" id="ARBA00000832"/>
    </source>
</evidence>
<dbReference type="GO" id="GO:0017057">
    <property type="term" value="F:6-phosphogluconolactonase activity"/>
    <property type="evidence" value="ECO:0007669"/>
    <property type="project" value="UniProtKB-UniRule"/>
</dbReference>
<organism evidence="9 10">
    <name type="scientific">Sanguibacter hominis ATCC BAA-789</name>
    <dbReference type="NCBI Taxonomy" id="1312740"/>
    <lineage>
        <taxon>Bacteria</taxon>
        <taxon>Bacillati</taxon>
        <taxon>Actinomycetota</taxon>
        <taxon>Actinomycetes</taxon>
        <taxon>Micrococcales</taxon>
        <taxon>Sanguibacteraceae</taxon>
        <taxon>Sanguibacter</taxon>
    </lineage>
</organism>
<dbReference type="NCBIfam" id="TIGR01198">
    <property type="entry name" value="pgl"/>
    <property type="match status" value="1"/>
</dbReference>
<reference evidence="9 10" key="1">
    <citation type="submission" date="2020-04" db="EMBL/GenBank/DDBJ databases">
        <title>MicrobeNet Type strains.</title>
        <authorList>
            <person name="Nicholson A.C."/>
        </authorList>
    </citation>
    <scope>NUCLEOTIDE SEQUENCE [LARGE SCALE GENOMIC DNA]</scope>
    <source>
        <strain evidence="9 10">ATCC BAA-789</strain>
    </source>
</reference>
<dbReference type="EC" id="3.1.1.31" evidence="5 7"/>
<keyword evidence="7 9" id="KW-0378">Hydrolase</keyword>
<evidence type="ECO:0000256" key="7">
    <source>
        <dbReference type="RuleBase" id="RU365095"/>
    </source>
</evidence>
<evidence type="ECO:0000256" key="4">
    <source>
        <dbReference type="ARBA" id="ARBA00010662"/>
    </source>
</evidence>
<proteinExistence type="inferred from homology"/>
<evidence type="ECO:0000256" key="6">
    <source>
        <dbReference type="ARBA" id="ARBA00020337"/>
    </source>
</evidence>
<comment type="function">
    <text evidence="2 7">Hydrolysis of 6-phosphogluconolactone to 6-phosphogluconate.</text>
</comment>
<evidence type="ECO:0000256" key="5">
    <source>
        <dbReference type="ARBA" id="ARBA00013198"/>
    </source>
</evidence>
<dbReference type="GO" id="GO:0005975">
    <property type="term" value="P:carbohydrate metabolic process"/>
    <property type="evidence" value="ECO:0007669"/>
    <property type="project" value="UniProtKB-UniRule"/>
</dbReference>
<dbReference type="EMBL" id="JAAXOW010000002">
    <property type="protein sequence ID" value="NKX93423.1"/>
    <property type="molecule type" value="Genomic_DNA"/>
</dbReference>
<gene>
    <name evidence="7 9" type="primary">pgl</name>
    <name evidence="9" type="ORF">HF995_09095</name>
</gene>
<dbReference type="PANTHER" id="PTHR11054:SF0">
    <property type="entry name" value="6-PHOSPHOGLUCONOLACTONASE"/>
    <property type="match status" value="1"/>
</dbReference>
<evidence type="ECO:0000256" key="2">
    <source>
        <dbReference type="ARBA" id="ARBA00002681"/>
    </source>
</evidence>
<evidence type="ECO:0000313" key="9">
    <source>
        <dbReference type="EMBL" id="NKX93423.1"/>
    </source>
</evidence>
<dbReference type="RefSeq" id="WP_168447450.1">
    <property type="nucleotide sequence ID" value="NZ_JAAXOW010000002.1"/>
</dbReference>
<dbReference type="PANTHER" id="PTHR11054">
    <property type="entry name" value="6-PHOSPHOGLUCONOLACTONASE"/>
    <property type="match status" value="1"/>
</dbReference>